<accession>A0A7Y6ERW4</accession>
<feature type="compositionally biased region" description="Basic residues" evidence="1">
    <location>
        <begin position="107"/>
        <end position="118"/>
    </location>
</feature>
<name>A0A7Y6ERW4_9BACL</name>
<proteinExistence type="predicted"/>
<evidence type="ECO:0000313" key="2">
    <source>
        <dbReference type="EMBL" id="NUU74332.1"/>
    </source>
</evidence>
<feature type="region of interest" description="Disordered" evidence="1">
    <location>
        <begin position="79"/>
        <end position="118"/>
    </location>
</feature>
<protein>
    <submittedName>
        <fullName evidence="2">Uncharacterized protein</fullName>
    </submittedName>
</protein>
<dbReference type="AlphaFoldDB" id="A0A7Y6ERW4"/>
<keyword evidence="3" id="KW-1185">Reference proteome</keyword>
<evidence type="ECO:0000313" key="3">
    <source>
        <dbReference type="Proteomes" id="UP000526125"/>
    </source>
</evidence>
<gene>
    <name evidence="2" type="ORF">HP552_03505</name>
</gene>
<comment type="caution">
    <text evidence="2">The sequence shown here is derived from an EMBL/GenBank/DDBJ whole genome shotgun (WGS) entry which is preliminary data.</text>
</comment>
<organism evidence="2 3">
    <name type="scientific">Paenibacillus xylanilyticus</name>
    <dbReference type="NCBI Taxonomy" id="248903"/>
    <lineage>
        <taxon>Bacteria</taxon>
        <taxon>Bacillati</taxon>
        <taxon>Bacillota</taxon>
        <taxon>Bacilli</taxon>
        <taxon>Bacillales</taxon>
        <taxon>Paenibacillaceae</taxon>
        <taxon>Paenibacillus</taxon>
    </lineage>
</organism>
<sequence length="118" mass="13892">MELISQKVMHVRFGEGCVVSKTENRIGIHFSDPIGQKVFIFPDAFVQYLWMHDPNVQEYVISQYYQKQKEIEAEKQRNLQLQKEEEEREAATAAARKTASRKEAALKRRNSRYKNKNS</sequence>
<reference evidence="2 3" key="1">
    <citation type="submission" date="2020-05" db="EMBL/GenBank/DDBJ databases">
        <title>Genome Sequencing of Type Strains.</title>
        <authorList>
            <person name="Lemaire J.F."/>
            <person name="Inderbitzin P."/>
            <person name="Gregorio O.A."/>
            <person name="Collins S.B."/>
            <person name="Wespe N."/>
            <person name="Knight-Connoni V."/>
        </authorList>
    </citation>
    <scope>NUCLEOTIDE SEQUENCE [LARGE SCALE GENOMIC DNA]</scope>
    <source>
        <strain evidence="2 3">LMG 21957</strain>
    </source>
</reference>
<dbReference type="Proteomes" id="UP000526125">
    <property type="component" value="Unassembled WGS sequence"/>
</dbReference>
<dbReference type="RefSeq" id="WP_175394255.1">
    <property type="nucleotide sequence ID" value="NZ_JABMCB010000142.1"/>
</dbReference>
<evidence type="ECO:0000256" key="1">
    <source>
        <dbReference type="SAM" id="MobiDB-lite"/>
    </source>
</evidence>
<dbReference type="EMBL" id="JABMCB010000142">
    <property type="protein sequence ID" value="NUU74332.1"/>
    <property type="molecule type" value="Genomic_DNA"/>
</dbReference>